<keyword evidence="1" id="KW-0472">Membrane</keyword>
<dbReference type="Proteomes" id="UP000215914">
    <property type="component" value="Unassembled WGS sequence"/>
</dbReference>
<reference evidence="2" key="1">
    <citation type="journal article" date="2017" name="Nature">
        <title>The sunflower genome provides insights into oil metabolism, flowering and Asterid evolution.</title>
        <authorList>
            <person name="Badouin H."/>
            <person name="Gouzy J."/>
            <person name="Grassa C.J."/>
            <person name="Murat F."/>
            <person name="Staton S.E."/>
            <person name="Cottret L."/>
            <person name="Lelandais-Briere C."/>
            <person name="Owens G.L."/>
            <person name="Carrere S."/>
            <person name="Mayjonade B."/>
            <person name="Legrand L."/>
            <person name="Gill N."/>
            <person name="Kane N.C."/>
            <person name="Bowers J.E."/>
            <person name="Hubner S."/>
            <person name="Bellec A."/>
            <person name="Berard A."/>
            <person name="Berges H."/>
            <person name="Blanchet N."/>
            <person name="Boniface M.C."/>
            <person name="Brunel D."/>
            <person name="Catrice O."/>
            <person name="Chaidir N."/>
            <person name="Claudel C."/>
            <person name="Donnadieu C."/>
            <person name="Faraut T."/>
            <person name="Fievet G."/>
            <person name="Helmstetter N."/>
            <person name="King M."/>
            <person name="Knapp S.J."/>
            <person name="Lai Z."/>
            <person name="Le Paslier M.C."/>
            <person name="Lippi Y."/>
            <person name="Lorenzon L."/>
            <person name="Mandel J.R."/>
            <person name="Marage G."/>
            <person name="Marchand G."/>
            <person name="Marquand E."/>
            <person name="Bret-Mestries E."/>
            <person name="Morien E."/>
            <person name="Nambeesan S."/>
            <person name="Nguyen T."/>
            <person name="Pegot-Espagnet P."/>
            <person name="Pouilly N."/>
            <person name="Raftis F."/>
            <person name="Sallet E."/>
            <person name="Schiex T."/>
            <person name="Thomas J."/>
            <person name="Vandecasteele C."/>
            <person name="Vares D."/>
            <person name="Vear F."/>
            <person name="Vautrin S."/>
            <person name="Crespi M."/>
            <person name="Mangin B."/>
            <person name="Burke J.M."/>
            <person name="Salse J."/>
            <person name="Munos S."/>
            <person name="Vincourt P."/>
            <person name="Rieseberg L.H."/>
            <person name="Langlade N.B."/>
        </authorList>
    </citation>
    <scope>NUCLEOTIDE SEQUENCE</scope>
    <source>
        <tissue evidence="2">Leaves</tissue>
    </source>
</reference>
<comment type="caution">
    <text evidence="2">The sequence shown here is derived from an EMBL/GenBank/DDBJ whole genome shotgun (WGS) entry which is preliminary data.</text>
</comment>
<gene>
    <name evidence="2" type="ORF">HanXRQr2_Chr13g0604901</name>
</gene>
<dbReference type="AlphaFoldDB" id="A0A9K3EKR9"/>
<reference evidence="2" key="2">
    <citation type="submission" date="2020-06" db="EMBL/GenBank/DDBJ databases">
        <title>Helianthus annuus Genome sequencing and assembly Release 2.</title>
        <authorList>
            <person name="Gouzy J."/>
            <person name="Langlade N."/>
            <person name="Munos S."/>
        </authorList>
    </citation>
    <scope>NUCLEOTIDE SEQUENCE</scope>
    <source>
        <tissue evidence="2">Leaves</tissue>
    </source>
</reference>
<evidence type="ECO:0000313" key="2">
    <source>
        <dbReference type="EMBL" id="KAF5774809.1"/>
    </source>
</evidence>
<dbReference type="EMBL" id="MNCJ02000328">
    <property type="protein sequence ID" value="KAF5774809.1"/>
    <property type="molecule type" value="Genomic_DNA"/>
</dbReference>
<evidence type="ECO:0000313" key="3">
    <source>
        <dbReference type="Proteomes" id="UP000215914"/>
    </source>
</evidence>
<sequence>MSVDYATDKSSPSSFTNVILNPFIIFSFSSLASYYTHITYRVIERETYNSKAQVFKAFSSIKTQKQREMGHPSDKLNAAALVNSGCYGSLRFK</sequence>
<organism evidence="2 3">
    <name type="scientific">Helianthus annuus</name>
    <name type="common">Common sunflower</name>
    <dbReference type="NCBI Taxonomy" id="4232"/>
    <lineage>
        <taxon>Eukaryota</taxon>
        <taxon>Viridiplantae</taxon>
        <taxon>Streptophyta</taxon>
        <taxon>Embryophyta</taxon>
        <taxon>Tracheophyta</taxon>
        <taxon>Spermatophyta</taxon>
        <taxon>Magnoliopsida</taxon>
        <taxon>eudicotyledons</taxon>
        <taxon>Gunneridae</taxon>
        <taxon>Pentapetalae</taxon>
        <taxon>asterids</taxon>
        <taxon>campanulids</taxon>
        <taxon>Asterales</taxon>
        <taxon>Asteraceae</taxon>
        <taxon>Asteroideae</taxon>
        <taxon>Heliantheae alliance</taxon>
        <taxon>Heliantheae</taxon>
        <taxon>Helianthus</taxon>
    </lineage>
</organism>
<evidence type="ECO:0000256" key="1">
    <source>
        <dbReference type="SAM" id="Phobius"/>
    </source>
</evidence>
<keyword evidence="1" id="KW-0812">Transmembrane</keyword>
<name>A0A9K3EKR9_HELAN</name>
<feature type="transmembrane region" description="Helical" evidence="1">
    <location>
        <begin position="15"/>
        <end position="35"/>
    </location>
</feature>
<accession>A0A9K3EKR9</accession>
<keyword evidence="1" id="KW-1133">Transmembrane helix</keyword>
<protein>
    <submittedName>
        <fullName evidence="2">Uncharacterized protein</fullName>
    </submittedName>
</protein>
<dbReference type="Gramene" id="mRNA:HanXRQr2_Chr13g0604901">
    <property type="protein sequence ID" value="CDS:HanXRQr2_Chr13g0604901.1"/>
    <property type="gene ID" value="HanXRQr2_Chr13g0604901"/>
</dbReference>
<keyword evidence="3" id="KW-1185">Reference proteome</keyword>
<proteinExistence type="predicted"/>